<dbReference type="Proteomes" id="UP000280344">
    <property type="component" value="Chromosome"/>
</dbReference>
<dbReference type="PANTHER" id="PTHR30146">
    <property type="entry name" value="LACI-RELATED TRANSCRIPTIONAL REPRESSOR"/>
    <property type="match status" value="1"/>
</dbReference>
<evidence type="ECO:0000256" key="1">
    <source>
        <dbReference type="ARBA" id="ARBA00023015"/>
    </source>
</evidence>
<dbReference type="GO" id="GO:0000976">
    <property type="term" value="F:transcription cis-regulatory region binding"/>
    <property type="evidence" value="ECO:0007669"/>
    <property type="project" value="TreeGrafter"/>
</dbReference>
<dbReference type="CDD" id="cd06267">
    <property type="entry name" value="PBP1_LacI_sugar_binding-like"/>
    <property type="match status" value="1"/>
</dbReference>
<sequence>MQAAITQSDVAREAGVSRGLVSLALADSPRVATETKERIREVAARLGYSRNFGAAALASSRSMLIGVVLPNLRNPYFESLVAAFQAESEARGYTVLAATASGDEARERAMLEHFQTMRVGGLILATPSRPASHYVSIASRLPLVIAGSPYDGGPAHVVHIDEFEAARIAVAHAVDRGYCRVVYLAEDVDSEAAGYRRAAIVAAAEAAGLEVDVMTPVASAEKFGTQAKREPGTVCIFAHNDYLAIDVVSQLRQAGIVPGSDVGIISYDNTFLARHAGFDLTSIDQQPDVQAKLALDAIEALAADSGPSGGDIVVSPQLVVRTSS</sequence>
<feature type="domain" description="HTH lacI-type" evidence="4">
    <location>
        <begin position="5"/>
        <end position="59"/>
    </location>
</feature>
<evidence type="ECO:0000313" key="5">
    <source>
        <dbReference type="EMBL" id="AZQ76671.1"/>
    </source>
</evidence>
<keyword evidence="6" id="KW-1185">Reference proteome</keyword>
<dbReference type="SMART" id="SM00354">
    <property type="entry name" value="HTH_LACI"/>
    <property type="match status" value="1"/>
</dbReference>
<reference evidence="5 6" key="1">
    <citation type="submission" date="2018-12" db="EMBL/GenBank/DDBJ databases">
        <title>Complete genome sequence of Flaviflexus sp. H23T48.</title>
        <authorList>
            <person name="Bae J.-W."/>
            <person name="Lee J.-Y."/>
        </authorList>
    </citation>
    <scope>NUCLEOTIDE SEQUENCE [LARGE SCALE GENOMIC DNA]</scope>
    <source>
        <strain evidence="5 6">H23T48</strain>
    </source>
</reference>
<dbReference type="EMBL" id="CP034593">
    <property type="protein sequence ID" value="AZQ76671.1"/>
    <property type="molecule type" value="Genomic_DNA"/>
</dbReference>
<dbReference type="SUPFAM" id="SSF47413">
    <property type="entry name" value="lambda repressor-like DNA-binding domains"/>
    <property type="match status" value="1"/>
</dbReference>
<dbReference type="PANTHER" id="PTHR30146:SF109">
    <property type="entry name" value="HTH-TYPE TRANSCRIPTIONAL REGULATOR GALS"/>
    <property type="match status" value="1"/>
</dbReference>
<organism evidence="5 6">
    <name type="scientific">Flaviflexus ciconiae</name>
    <dbReference type="NCBI Taxonomy" id="2496867"/>
    <lineage>
        <taxon>Bacteria</taxon>
        <taxon>Bacillati</taxon>
        <taxon>Actinomycetota</taxon>
        <taxon>Actinomycetes</taxon>
        <taxon>Actinomycetales</taxon>
        <taxon>Actinomycetaceae</taxon>
        <taxon>Flaviflexus</taxon>
    </lineage>
</organism>
<dbReference type="PROSITE" id="PS50932">
    <property type="entry name" value="HTH_LACI_2"/>
    <property type="match status" value="1"/>
</dbReference>
<keyword evidence="1" id="KW-0805">Transcription regulation</keyword>
<dbReference type="InterPro" id="IPR010982">
    <property type="entry name" value="Lambda_DNA-bd_dom_sf"/>
</dbReference>
<evidence type="ECO:0000256" key="3">
    <source>
        <dbReference type="ARBA" id="ARBA00023163"/>
    </source>
</evidence>
<evidence type="ECO:0000256" key="2">
    <source>
        <dbReference type="ARBA" id="ARBA00023125"/>
    </source>
</evidence>
<dbReference type="CDD" id="cd01392">
    <property type="entry name" value="HTH_LacI"/>
    <property type="match status" value="1"/>
</dbReference>
<dbReference type="InterPro" id="IPR046335">
    <property type="entry name" value="LacI/GalR-like_sensor"/>
</dbReference>
<gene>
    <name evidence="5" type="ORF">EJ997_04255</name>
</gene>
<dbReference type="Gene3D" id="1.10.260.40">
    <property type="entry name" value="lambda repressor-like DNA-binding domains"/>
    <property type="match status" value="1"/>
</dbReference>
<dbReference type="AlphaFoldDB" id="A0A3S9PWC8"/>
<keyword evidence="2" id="KW-0238">DNA-binding</keyword>
<proteinExistence type="predicted"/>
<keyword evidence="3" id="KW-0804">Transcription</keyword>
<dbReference type="Gene3D" id="3.40.50.2300">
    <property type="match status" value="2"/>
</dbReference>
<dbReference type="KEGG" id="flh:EJ997_04255"/>
<dbReference type="Pfam" id="PF13377">
    <property type="entry name" value="Peripla_BP_3"/>
    <property type="match status" value="1"/>
</dbReference>
<evidence type="ECO:0000259" key="4">
    <source>
        <dbReference type="PROSITE" id="PS50932"/>
    </source>
</evidence>
<protein>
    <submittedName>
        <fullName evidence="5">LacI family transcriptional regulator</fullName>
    </submittedName>
</protein>
<dbReference type="InterPro" id="IPR028082">
    <property type="entry name" value="Peripla_BP_I"/>
</dbReference>
<dbReference type="Pfam" id="PF00356">
    <property type="entry name" value="LacI"/>
    <property type="match status" value="1"/>
</dbReference>
<dbReference type="GO" id="GO:0003700">
    <property type="term" value="F:DNA-binding transcription factor activity"/>
    <property type="evidence" value="ECO:0007669"/>
    <property type="project" value="TreeGrafter"/>
</dbReference>
<dbReference type="RefSeq" id="WP_126703479.1">
    <property type="nucleotide sequence ID" value="NZ_CP034593.1"/>
</dbReference>
<dbReference type="SUPFAM" id="SSF53822">
    <property type="entry name" value="Periplasmic binding protein-like I"/>
    <property type="match status" value="1"/>
</dbReference>
<name>A0A3S9PWC8_9ACTO</name>
<dbReference type="OrthoDB" id="37081at2"/>
<accession>A0A3S9PWC8</accession>
<dbReference type="InterPro" id="IPR000843">
    <property type="entry name" value="HTH_LacI"/>
</dbReference>
<evidence type="ECO:0000313" key="6">
    <source>
        <dbReference type="Proteomes" id="UP000280344"/>
    </source>
</evidence>